<dbReference type="EMBL" id="CAEZUN010000099">
    <property type="protein sequence ID" value="CAB4603880.1"/>
    <property type="molecule type" value="Genomic_DNA"/>
</dbReference>
<dbReference type="InterPro" id="IPR000182">
    <property type="entry name" value="GNAT_dom"/>
</dbReference>
<reference evidence="5" key="1">
    <citation type="submission" date="2020-05" db="EMBL/GenBank/DDBJ databases">
        <authorList>
            <person name="Chiriac C."/>
            <person name="Salcher M."/>
            <person name="Ghai R."/>
            <person name="Kavagutti S V."/>
        </authorList>
    </citation>
    <scope>NUCLEOTIDE SEQUENCE</scope>
</reference>
<accession>A0A6J6GU94</accession>
<evidence type="ECO:0000256" key="3">
    <source>
        <dbReference type="ARBA" id="ARBA00023315"/>
    </source>
</evidence>
<dbReference type="Gene3D" id="3.40.630.30">
    <property type="match status" value="1"/>
</dbReference>
<protein>
    <submittedName>
        <fullName evidence="5">Unannotated protein</fullName>
    </submittedName>
</protein>
<dbReference type="CDD" id="cd04301">
    <property type="entry name" value="NAT_SF"/>
    <property type="match status" value="1"/>
</dbReference>
<dbReference type="NCBIfam" id="TIGR03448">
    <property type="entry name" value="mycothiol_MshD"/>
    <property type="match status" value="1"/>
</dbReference>
<keyword evidence="1" id="KW-0808">Transferase</keyword>
<evidence type="ECO:0000313" key="5">
    <source>
        <dbReference type="EMBL" id="CAB4603880.1"/>
    </source>
</evidence>
<organism evidence="5">
    <name type="scientific">freshwater metagenome</name>
    <dbReference type="NCBI Taxonomy" id="449393"/>
    <lineage>
        <taxon>unclassified sequences</taxon>
        <taxon>metagenomes</taxon>
        <taxon>ecological metagenomes</taxon>
    </lineage>
</organism>
<dbReference type="SUPFAM" id="SSF55729">
    <property type="entry name" value="Acyl-CoA N-acyltransferases (Nat)"/>
    <property type="match status" value="1"/>
</dbReference>
<keyword evidence="3" id="KW-0012">Acyltransferase</keyword>
<dbReference type="InterPro" id="IPR016181">
    <property type="entry name" value="Acyl_CoA_acyltransferase"/>
</dbReference>
<gene>
    <name evidence="5" type="ORF">UFOPK1826_00868</name>
</gene>
<evidence type="ECO:0000256" key="2">
    <source>
        <dbReference type="ARBA" id="ARBA00022737"/>
    </source>
</evidence>
<dbReference type="InterPro" id="IPR013653">
    <property type="entry name" value="GCN5-like_dom"/>
</dbReference>
<dbReference type="GO" id="GO:0016747">
    <property type="term" value="F:acyltransferase activity, transferring groups other than amino-acyl groups"/>
    <property type="evidence" value="ECO:0007669"/>
    <property type="project" value="InterPro"/>
</dbReference>
<proteinExistence type="predicted"/>
<dbReference type="InterPro" id="IPR017813">
    <property type="entry name" value="Mycothiol_AcTrfase"/>
</dbReference>
<keyword evidence="2" id="KW-0677">Repeat</keyword>
<evidence type="ECO:0000256" key="1">
    <source>
        <dbReference type="ARBA" id="ARBA00022679"/>
    </source>
</evidence>
<dbReference type="PANTHER" id="PTHR43877">
    <property type="entry name" value="AMINOALKYLPHOSPHONATE N-ACETYLTRANSFERASE-RELATED-RELATED"/>
    <property type="match status" value="1"/>
</dbReference>
<dbReference type="AlphaFoldDB" id="A0A6J6GU94"/>
<feature type="domain" description="N-acetyltransferase" evidence="4">
    <location>
        <begin position="148"/>
        <end position="305"/>
    </location>
</feature>
<name>A0A6J6GU94_9ZZZZ</name>
<evidence type="ECO:0000259" key="4">
    <source>
        <dbReference type="PROSITE" id="PS51186"/>
    </source>
</evidence>
<sequence length="305" mass="33399">MTPADIAAVTGLLNKVEIADSRRPLNDHLWIDLRHGGRAGFAGLIAWDPDSVNPVAYCQVSRGNDSWALDLVIDPHHRDQTLELGMGLLQEAENIIANEGGGHVHWWVFNSNEIHDLLAAEINLTAGRNILQLEVKLPLAEEVLTSTENISTVSFQVGIDETNWLLVNNRAFANHPEQGGWTIETLLSRLNESWFNASGLLLHFVEQPSRQLAGFCWTKLDKLSNPTLGEIYVIAVDPDHHNKGLGRSLTVAGLNQLAAAGATTGMLFVDKENAPAISVYFKIGFSVHHEGQAFIGEISPRTGNL</sequence>
<dbReference type="InterPro" id="IPR050832">
    <property type="entry name" value="Bact_Acetyltransf"/>
</dbReference>
<dbReference type="Pfam" id="PF08445">
    <property type="entry name" value="FR47"/>
    <property type="match status" value="1"/>
</dbReference>
<dbReference type="PROSITE" id="PS51186">
    <property type="entry name" value="GNAT"/>
    <property type="match status" value="1"/>
</dbReference>